<evidence type="ECO:0000313" key="3">
    <source>
        <dbReference type="EMBL" id="SCW01438.1"/>
    </source>
</evidence>
<dbReference type="GO" id="GO:0051015">
    <property type="term" value="F:actin filament binding"/>
    <property type="evidence" value="ECO:0007669"/>
    <property type="project" value="TreeGrafter"/>
</dbReference>
<keyword evidence="4" id="KW-1185">Reference proteome</keyword>
<dbReference type="STRING" id="4955.A0A1G4MBZ9"/>
<accession>A0A1G4MBZ9</accession>
<dbReference type="PROSITE" id="PS50021">
    <property type="entry name" value="CH"/>
    <property type="match status" value="1"/>
</dbReference>
<dbReference type="OMA" id="WIKTITG"/>
<dbReference type="Proteomes" id="UP000190831">
    <property type="component" value="Chromosome D"/>
</dbReference>
<dbReference type="GO" id="GO:0007015">
    <property type="term" value="P:actin filament organization"/>
    <property type="evidence" value="ECO:0007669"/>
    <property type="project" value="TreeGrafter"/>
</dbReference>
<dbReference type="PANTHER" id="PTHR47385:SF14">
    <property type="entry name" value="TRANSGELIN"/>
    <property type="match status" value="1"/>
</dbReference>
<dbReference type="SUPFAM" id="SSF47576">
    <property type="entry name" value="Calponin-homology domain, CH-domain"/>
    <property type="match status" value="1"/>
</dbReference>
<dbReference type="AlphaFoldDB" id="A0A1G4MBZ9"/>
<dbReference type="Pfam" id="PF00307">
    <property type="entry name" value="CH"/>
    <property type="match status" value="1"/>
</dbReference>
<protein>
    <submittedName>
        <fullName evidence="3">LAFE_0D12574g1_1</fullName>
    </submittedName>
</protein>
<dbReference type="EMBL" id="LT598492">
    <property type="protein sequence ID" value="SCW01438.1"/>
    <property type="molecule type" value="Genomic_DNA"/>
</dbReference>
<dbReference type="InterPro" id="IPR050606">
    <property type="entry name" value="Calponin-like"/>
</dbReference>
<dbReference type="PANTHER" id="PTHR47385">
    <property type="entry name" value="CALPONIN"/>
    <property type="match status" value="1"/>
</dbReference>
<proteinExistence type="predicted"/>
<dbReference type="PRINTS" id="PR00888">
    <property type="entry name" value="SM22CALPONIN"/>
</dbReference>
<evidence type="ECO:0000313" key="4">
    <source>
        <dbReference type="Proteomes" id="UP000190831"/>
    </source>
</evidence>
<dbReference type="SMART" id="SM00033">
    <property type="entry name" value="CH"/>
    <property type="match status" value="1"/>
</dbReference>
<sequence length="199" mass="22607">MSYGIKPDVTSLDEDLRELRRSKFSAAAIDEISRWVFDSVLHEPSPANLLESLKDGTVLCKLANVLHEADTRVPNLIRFKCSKMPFVQMEQIAQFLTFAKQYGVPEDELFQTVDLYEEKDPAIVYQTLKSLSRYANKKHPDQFPVIGPQISNKAPRPPVATKPKHLQGVGWSTHEYGYMKGASQSSERIVFGQKRDITH</sequence>
<name>A0A1G4MBZ9_LACFM</name>
<reference evidence="3 4" key="1">
    <citation type="submission" date="2016-03" db="EMBL/GenBank/DDBJ databases">
        <authorList>
            <person name="Devillers H."/>
        </authorList>
    </citation>
    <scope>NUCLEOTIDE SEQUENCE [LARGE SCALE GENOMIC DNA]</scope>
    <source>
        <strain evidence="3">CBS 6772</strain>
    </source>
</reference>
<dbReference type="OrthoDB" id="21595at2759"/>
<evidence type="ECO:0000256" key="1">
    <source>
        <dbReference type="SAM" id="MobiDB-lite"/>
    </source>
</evidence>
<feature type="domain" description="Calponin-homology (CH)" evidence="2">
    <location>
        <begin position="26"/>
        <end position="135"/>
    </location>
</feature>
<dbReference type="Gene3D" id="1.10.418.10">
    <property type="entry name" value="Calponin-like domain"/>
    <property type="match status" value="1"/>
</dbReference>
<feature type="region of interest" description="Disordered" evidence="1">
    <location>
        <begin position="145"/>
        <end position="166"/>
    </location>
</feature>
<organism evidence="3 4">
    <name type="scientific">Lachancea fermentati</name>
    <name type="common">Zygosaccharomyces fermentati</name>
    <dbReference type="NCBI Taxonomy" id="4955"/>
    <lineage>
        <taxon>Eukaryota</taxon>
        <taxon>Fungi</taxon>
        <taxon>Dikarya</taxon>
        <taxon>Ascomycota</taxon>
        <taxon>Saccharomycotina</taxon>
        <taxon>Saccharomycetes</taxon>
        <taxon>Saccharomycetales</taxon>
        <taxon>Saccharomycetaceae</taxon>
        <taxon>Lachancea</taxon>
    </lineage>
</organism>
<dbReference type="InterPro" id="IPR003096">
    <property type="entry name" value="SM22_calponin"/>
</dbReference>
<dbReference type="InterPro" id="IPR036872">
    <property type="entry name" value="CH_dom_sf"/>
</dbReference>
<dbReference type="GO" id="GO:0015629">
    <property type="term" value="C:actin cytoskeleton"/>
    <property type="evidence" value="ECO:0007669"/>
    <property type="project" value="TreeGrafter"/>
</dbReference>
<gene>
    <name evidence="3" type="ORF">LAFE_0D12574G</name>
</gene>
<dbReference type="InterPro" id="IPR001715">
    <property type="entry name" value="CH_dom"/>
</dbReference>
<evidence type="ECO:0000259" key="2">
    <source>
        <dbReference type="PROSITE" id="PS50021"/>
    </source>
</evidence>